<evidence type="ECO:0000256" key="6">
    <source>
        <dbReference type="ARBA" id="ARBA00022989"/>
    </source>
</evidence>
<keyword evidence="4 11" id="KW-0808">Transferase</keyword>
<dbReference type="PANTHER" id="PTHR48090">
    <property type="entry name" value="UNDECAPRENYL-PHOSPHATE 4-DEOXY-4-FORMAMIDO-L-ARABINOSE TRANSFERASE-RELATED"/>
    <property type="match status" value="1"/>
</dbReference>
<protein>
    <submittedName>
        <fullName evidence="11">Glycosyl transferase 2 family protein</fullName>
    </submittedName>
</protein>
<evidence type="ECO:0000259" key="10">
    <source>
        <dbReference type="Pfam" id="PF00535"/>
    </source>
</evidence>
<accession>A0A127PL31</accession>
<keyword evidence="2" id="KW-1003">Cell membrane</keyword>
<dbReference type="Pfam" id="PF00535">
    <property type="entry name" value="Glycos_transf_2"/>
    <property type="match status" value="1"/>
</dbReference>
<dbReference type="RefSeq" id="WP_061532191.1">
    <property type="nucleotide sequence ID" value="NZ_CP013233.1"/>
</dbReference>
<evidence type="ECO:0000313" key="12">
    <source>
        <dbReference type="Proteomes" id="UP000071778"/>
    </source>
</evidence>
<reference evidence="11 12" key="1">
    <citation type="submission" date="2015-11" db="EMBL/GenBank/DDBJ databases">
        <title>Exploring the genomic traits of fungus-feeding bacterial genus Collimonas.</title>
        <authorList>
            <person name="Song C."/>
            <person name="Schmidt R."/>
            <person name="de Jager V."/>
            <person name="Krzyzanowska D."/>
            <person name="Jongedijk E."/>
            <person name="Cankar K."/>
            <person name="Beekwilder J."/>
            <person name="van Veen A."/>
            <person name="de Boer W."/>
            <person name="van Veen J.A."/>
            <person name="Garbeva P."/>
        </authorList>
    </citation>
    <scope>NUCLEOTIDE SEQUENCE [LARGE SCALE GENOMIC DNA]</scope>
    <source>
        <strain evidence="11 12">Ter282</strain>
    </source>
</reference>
<sequence length="329" mass="36745">MTTKKRIVSIVAPFYNESDGIDHFHQAIREIINAIPEFDFEIICVDDGSSDDTLKKLVALVARDSCFRAVELSRNFGKEAALTAGIDSAIGHAVIPIDADLQDPPELIHLLIAEWEKGAEIVLARRVDRSSDTFLKRKTAELFYRIHNRLTHIKIPENVGDFRLMDRVAVDVLKALPERQRFMKGLFAWVGFKTAVVDYTRNPRTVGNTKFSGWKLWNFALEGITSFSTAPLKLMTYVGAGGTAITLCYALYIVFRTLIHGIDVPGYASLLVAILFFGSLQLLGIGILGEYIGRIYMESKQRPIYVIRKHHGHAEDVAGETSLDAQAYG</sequence>
<evidence type="ECO:0000256" key="5">
    <source>
        <dbReference type="ARBA" id="ARBA00022692"/>
    </source>
</evidence>
<dbReference type="AlphaFoldDB" id="A0A127PL31"/>
<keyword evidence="6 9" id="KW-1133">Transmembrane helix</keyword>
<dbReference type="GO" id="GO:0005886">
    <property type="term" value="C:plasma membrane"/>
    <property type="evidence" value="ECO:0007669"/>
    <property type="project" value="UniProtKB-SubCell"/>
</dbReference>
<evidence type="ECO:0000256" key="4">
    <source>
        <dbReference type="ARBA" id="ARBA00022679"/>
    </source>
</evidence>
<evidence type="ECO:0000256" key="3">
    <source>
        <dbReference type="ARBA" id="ARBA00022676"/>
    </source>
</evidence>
<keyword evidence="7 9" id="KW-0472">Membrane</keyword>
<dbReference type="InterPro" id="IPR001173">
    <property type="entry name" value="Glyco_trans_2-like"/>
</dbReference>
<name>A0A127PL31_9BURK</name>
<proteinExistence type="inferred from homology"/>
<comment type="subcellular location">
    <subcellularLocation>
        <location evidence="1">Cell membrane</location>
        <topology evidence="1">Multi-pass membrane protein</topology>
    </subcellularLocation>
</comment>
<dbReference type="Proteomes" id="UP000071778">
    <property type="component" value="Chromosome"/>
</dbReference>
<keyword evidence="3" id="KW-0328">Glycosyltransferase</keyword>
<dbReference type="Gene3D" id="3.90.550.10">
    <property type="entry name" value="Spore Coat Polysaccharide Biosynthesis Protein SpsA, Chain A"/>
    <property type="match status" value="1"/>
</dbReference>
<dbReference type="CDD" id="cd04187">
    <property type="entry name" value="DPM1_like_bac"/>
    <property type="match status" value="1"/>
</dbReference>
<feature type="domain" description="Glycosyltransferase 2-like" evidence="10">
    <location>
        <begin position="9"/>
        <end position="170"/>
    </location>
</feature>
<organism evidence="11 12">
    <name type="scientific">Collimonas arenae</name>
    <dbReference type="NCBI Taxonomy" id="279058"/>
    <lineage>
        <taxon>Bacteria</taxon>
        <taxon>Pseudomonadati</taxon>
        <taxon>Pseudomonadota</taxon>
        <taxon>Betaproteobacteria</taxon>
        <taxon>Burkholderiales</taxon>
        <taxon>Oxalobacteraceae</taxon>
        <taxon>Collimonas</taxon>
    </lineage>
</organism>
<evidence type="ECO:0000256" key="8">
    <source>
        <dbReference type="ARBA" id="ARBA00038152"/>
    </source>
</evidence>
<dbReference type="SUPFAM" id="SSF53448">
    <property type="entry name" value="Nucleotide-diphospho-sugar transferases"/>
    <property type="match status" value="1"/>
</dbReference>
<dbReference type="InterPro" id="IPR029044">
    <property type="entry name" value="Nucleotide-diphossugar_trans"/>
</dbReference>
<evidence type="ECO:0000256" key="2">
    <source>
        <dbReference type="ARBA" id="ARBA00022475"/>
    </source>
</evidence>
<evidence type="ECO:0000256" key="1">
    <source>
        <dbReference type="ARBA" id="ARBA00004651"/>
    </source>
</evidence>
<comment type="similarity">
    <text evidence="8">Belongs to the glycosyltransferase 2 family. GtrB subfamily.</text>
</comment>
<evidence type="ECO:0000256" key="7">
    <source>
        <dbReference type="ARBA" id="ARBA00023136"/>
    </source>
</evidence>
<feature type="transmembrane region" description="Helical" evidence="9">
    <location>
        <begin position="234"/>
        <end position="255"/>
    </location>
</feature>
<feature type="transmembrane region" description="Helical" evidence="9">
    <location>
        <begin position="267"/>
        <end position="292"/>
    </location>
</feature>
<dbReference type="PANTHER" id="PTHR48090:SF1">
    <property type="entry name" value="PROPHAGE BACTOPRENOL GLUCOSYL TRANSFERASE HOMOLOG"/>
    <property type="match status" value="1"/>
</dbReference>
<dbReference type="FunFam" id="3.90.550.10:FF:000079">
    <property type="entry name" value="Probable glycosyl transferase"/>
    <property type="match status" value="1"/>
</dbReference>
<evidence type="ECO:0000313" key="11">
    <source>
        <dbReference type="EMBL" id="AMP08393.1"/>
    </source>
</evidence>
<dbReference type="GO" id="GO:0016757">
    <property type="term" value="F:glycosyltransferase activity"/>
    <property type="evidence" value="ECO:0007669"/>
    <property type="project" value="UniProtKB-KW"/>
</dbReference>
<gene>
    <name evidence="11" type="ORF">CAter282_0583</name>
</gene>
<dbReference type="PATRIC" id="fig|279058.17.peg.632"/>
<keyword evidence="5 9" id="KW-0812">Transmembrane</keyword>
<evidence type="ECO:0000256" key="9">
    <source>
        <dbReference type="SAM" id="Phobius"/>
    </source>
</evidence>
<keyword evidence="12" id="KW-1185">Reference proteome</keyword>
<dbReference type="OrthoDB" id="9811884at2"/>
<dbReference type="InterPro" id="IPR050256">
    <property type="entry name" value="Glycosyltransferase_2"/>
</dbReference>
<dbReference type="EMBL" id="CP013235">
    <property type="protein sequence ID" value="AMP08393.1"/>
    <property type="molecule type" value="Genomic_DNA"/>
</dbReference>